<dbReference type="Proteomes" id="UP000305948">
    <property type="component" value="Unassembled WGS sequence"/>
</dbReference>
<feature type="compositionally biased region" description="Low complexity" evidence="1">
    <location>
        <begin position="71"/>
        <end position="96"/>
    </location>
</feature>
<dbReference type="AlphaFoldDB" id="A0A5C3MNK0"/>
<feature type="region of interest" description="Disordered" evidence="1">
    <location>
        <begin position="245"/>
        <end position="395"/>
    </location>
</feature>
<keyword evidence="3" id="KW-1185">Reference proteome</keyword>
<name>A0A5C3MNK0_9AGAM</name>
<reference evidence="2 3" key="1">
    <citation type="journal article" date="2019" name="Nat. Ecol. Evol.">
        <title>Megaphylogeny resolves global patterns of mushroom evolution.</title>
        <authorList>
            <person name="Varga T."/>
            <person name="Krizsan K."/>
            <person name="Foldi C."/>
            <person name="Dima B."/>
            <person name="Sanchez-Garcia M."/>
            <person name="Sanchez-Ramirez S."/>
            <person name="Szollosi G.J."/>
            <person name="Szarkandi J.G."/>
            <person name="Papp V."/>
            <person name="Albert L."/>
            <person name="Andreopoulos W."/>
            <person name="Angelini C."/>
            <person name="Antonin V."/>
            <person name="Barry K.W."/>
            <person name="Bougher N.L."/>
            <person name="Buchanan P."/>
            <person name="Buyck B."/>
            <person name="Bense V."/>
            <person name="Catcheside P."/>
            <person name="Chovatia M."/>
            <person name="Cooper J."/>
            <person name="Damon W."/>
            <person name="Desjardin D."/>
            <person name="Finy P."/>
            <person name="Geml J."/>
            <person name="Haridas S."/>
            <person name="Hughes K."/>
            <person name="Justo A."/>
            <person name="Karasinski D."/>
            <person name="Kautmanova I."/>
            <person name="Kiss B."/>
            <person name="Kocsube S."/>
            <person name="Kotiranta H."/>
            <person name="LaButti K.M."/>
            <person name="Lechner B.E."/>
            <person name="Liimatainen K."/>
            <person name="Lipzen A."/>
            <person name="Lukacs Z."/>
            <person name="Mihaltcheva S."/>
            <person name="Morgado L.N."/>
            <person name="Niskanen T."/>
            <person name="Noordeloos M.E."/>
            <person name="Ohm R.A."/>
            <person name="Ortiz-Santana B."/>
            <person name="Ovrebo C."/>
            <person name="Racz N."/>
            <person name="Riley R."/>
            <person name="Savchenko A."/>
            <person name="Shiryaev A."/>
            <person name="Soop K."/>
            <person name="Spirin V."/>
            <person name="Szebenyi C."/>
            <person name="Tomsovsky M."/>
            <person name="Tulloss R.E."/>
            <person name="Uehling J."/>
            <person name="Grigoriev I.V."/>
            <person name="Vagvolgyi C."/>
            <person name="Papp T."/>
            <person name="Martin F.M."/>
            <person name="Miettinen O."/>
            <person name="Hibbett D.S."/>
            <person name="Nagy L.G."/>
        </authorList>
    </citation>
    <scope>NUCLEOTIDE SEQUENCE [LARGE SCALE GENOMIC DNA]</scope>
    <source>
        <strain evidence="2 3">OMC1185</strain>
    </source>
</reference>
<feature type="compositionally biased region" description="Low complexity" evidence="1">
    <location>
        <begin position="315"/>
        <end position="326"/>
    </location>
</feature>
<dbReference type="EMBL" id="ML213531">
    <property type="protein sequence ID" value="TFK46323.1"/>
    <property type="molecule type" value="Genomic_DNA"/>
</dbReference>
<feature type="region of interest" description="Disordered" evidence="1">
    <location>
        <begin position="30"/>
        <end position="210"/>
    </location>
</feature>
<feature type="compositionally biased region" description="Polar residues" evidence="1">
    <location>
        <begin position="365"/>
        <end position="377"/>
    </location>
</feature>
<feature type="compositionally biased region" description="Basic and acidic residues" evidence="1">
    <location>
        <begin position="246"/>
        <end position="259"/>
    </location>
</feature>
<feature type="compositionally biased region" description="Basic and acidic residues" evidence="1">
    <location>
        <begin position="35"/>
        <end position="44"/>
    </location>
</feature>
<evidence type="ECO:0000313" key="2">
    <source>
        <dbReference type="EMBL" id="TFK46323.1"/>
    </source>
</evidence>
<dbReference type="STRING" id="5364.A0A5C3MNK0"/>
<accession>A0A5C3MNK0</accession>
<dbReference type="OrthoDB" id="3035187at2759"/>
<feature type="compositionally biased region" description="Basic and acidic residues" evidence="1">
    <location>
        <begin position="125"/>
        <end position="134"/>
    </location>
</feature>
<evidence type="ECO:0000256" key="1">
    <source>
        <dbReference type="SAM" id="MobiDB-lite"/>
    </source>
</evidence>
<organism evidence="2 3">
    <name type="scientific">Heliocybe sulcata</name>
    <dbReference type="NCBI Taxonomy" id="5364"/>
    <lineage>
        <taxon>Eukaryota</taxon>
        <taxon>Fungi</taxon>
        <taxon>Dikarya</taxon>
        <taxon>Basidiomycota</taxon>
        <taxon>Agaricomycotina</taxon>
        <taxon>Agaricomycetes</taxon>
        <taxon>Gloeophyllales</taxon>
        <taxon>Gloeophyllaceae</taxon>
        <taxon>Heliocybe</taxon>
    </lineage>
</organism>
<feature type="region of interest" description="Disordered" evidence="1">
    <location>
        <begin position="411"/>
        <end position="453"/>
    </location>
</feature>
<feature type="compositionally biased region" description="Polar residues" evidence="1">
    <location>
        <begin position="163"/>
        <end position="175"/>
    </location>
</feature>
<proteinExistence type="predicted"/>
<feature type="compositionally biased region" description="Acidic residues" evidence="1">
    <location>
        <begin position="442"/>
        <end position="453"/>
    </location>
</feature>
<evidence type="ECO:0000313" key="3">
    <source>
        <dbReference type="Proteomes" id="UP000305948"/>
    </source>
</evidence>
<protein>
    <submittedName>
        <fullName evidence="2">Uncharacterized protein</fullName>
    </submittedName>
</protein>
<gene>
    <name evidence="2" type="ORF">OE88DRAFT_1777233</name>
</gene>
<sequence length="453" mass="47990">MVTVFSDEKMGLAPSGRINARCVRDQSASVVSHEFSSDSRKENYSLEPIQTGGGLGLGELIDEPARTDEFGVSSGPSTSQTVSNSSASAYALSSSSGGRQEEHFATFPIKRRRTGNGESAGANAKEAEARRSEDSPSIEGLPAYTHLDLSLGGGLQAEPLSLTPASTGNGNQNQNHRTEEDNDDDHVELAYMPPTAESPLPSPMHSRFAAVSAGSNGGTWTDGGLGVARGDSRLTFKSEATNIEEAMERRSEEACREPGEPLTSKGQRKRLGVCHPQQAMERIPTPPSDAETDERSLNAAAAREVGRELDALLFSPPAHAPASARPMGLSAENDSSNIDSRLEVGEDQYGAHTPSPLVPPAPPFASNSPGVGQTSYAQAWRASVASQERKESPPLLPRMLLQLTLSIGGRSFGGCGRGQSARSTTSRGSDRWTRAVCGGEVEREEEGEDEVDE</sequence>